<comment type="similarity">
    <text evidence="3 10">Belongs to the TOP6A family.</text>
</comment>
<gene>
    <name evidence="14" type="ORF">Mgra_00001299</name>
</gene>
<dbReference type="GO" id="GO:0007131">
    <property type="term" value="P:reciprocal meiotic recombination"/>
    <property type="evidence" value="ECO:0007669"/>
    <property type="project" value="TreeGrafter"/>
</dbReference>
<dbReference type="GO" id="GO:0000706">
    <property type="term" value="P:meiotic DNA double-strand break processing"/>
    <property type="evidence" value="ECO:0007669"/>
    <property type="project" value="TreeGrafter"/>
</dbReference>
<dbReference type="EC" id="5.6.2.2" evidence="4"/>
<evidence type="ECO:0000256" key="3">
    <source>
        <dbReference type="ARBA" id="ARBA00006559"/>
    </source>
</evidence>
<dbReference type="Pfam" id="PF04406">
    <property type="entry name" value="TP6A_N"/>
    <property type="match status" value="1"/>
</dbReference>
<dbReference type="PROSITE" id="PS52041">
    <property type="entry name" value="TOPO_IIB"/>
    <property type="match status" value="1"/>
</dbReference>
<dbReference type="GO" id="GO:0003918">
    <property type="term" value="F:DNA topoisomerase type II (double strand cut, ATP-hydrolyzing) activity"/>
    <property type="evidence" value="ECO:0007669"/>
    <property type="project" value="UniProtKB-UniRule"/>
</dbReference>
<dbReference type="GO" id="GO:0046872">
    <property type="term" value="F:metal ion binding"/>
    <property type="evidence" value="ECO:0007669"/>
    <property type="project" value="UniProtKB-KW"/>
</dbReference>
<dbReference type="InterPro" id="IPR036078">
    <property type="entry name" value="Spo11/TopoVI_A_sf"/>
</dbReference>
<dbReference type="PRINTS" id="PR01550">
    <property type="entry name" value="TOP6AFAMILY"/>
</dbReference>
<feature type="region of interest" description="Disordered" evidence="11">
    <location>
        <begin position="47"/>
        <end position="88"/>
    </location>
</feature>
<comment type="caution">
    <text evidence="14">The sequence shown here is derived from an EMBL/GenBank/DDBJ whole genome shotgun (WGS) entry which is preliminary data.</text>
</comment>
<dbReference type="InterPro" id="IPR002815">
    <property type="entry name" value="Spo11/TopoVI_A"/>
</dbReference>
<dbReference type="EMBL" id="JABEBT010000006">
    <property type="protein sequence ID" value="KAF7639335.1"/>
    <property type="molecule type" value="Genomic_DNA"/>
</dbReference>
<keyword evidence="7 10" id="KW-0799">Topoisomerase</keyword>
<evidence type="ECO:0000256" key="1">
    <source>
        <dbReference type="ARBA" id="ARBA00000185"/>
    </source>
</evidence>
<keyword evidence="5" id="KW-0479">Metal-binding</keyword>
<sequence>MVIPNCERRRLELIEMIENAFIYFTTNLCNNDSQSFTKYSMRRSLKRPNQSFEQLNSDPFDEGENGDWGEFEGEESQQSNSSSSIDSSDSLTSIENDLSINSLELLGTTSKRLLNYRLRALAQIHELLIENRHATKRDLFYESKKIYEQQSNFDRALTAICNFLMASRSELNVLSCSKGFVMGSLKLLNALDDNEIDFRFGTIALNESLINFDFAESEAKAILILEKDSVFQCLLDEKFLELFPNTILITGRGYPDICTRRFLAYLSSQLPNISMFILTDADPYGVEIFLTYKYGSDRTWIESGGVTLPNLKWIGLLPSDANNLPIPGNQLLSLTNSDKRRINKLSNKVLSIGENNVFDELSIMLSNNYKLEIEALYTLGNKFLSTVYLKYKMEEQNDDFMNF</sequence>
<dbReference type="InterPro" id="IPR013049">
    <property type="entry name" value="Spo11/TopoVI_A_N"/>
</dbReference>
<dbReference type="PANTHER" id="PTHR10848">
    <property type="entry name" value="MEIOTIC RECOMBINATION PROTEIN SPO11"/>
    <property type="match status" value="1"/>
</dbReference>
<feature type="compositionally biased region" description="Acidic residues" evidence="11">
    <location>
        <begin position="59"/>
        <end position="75"/>
    </location>
</feature>
<evidence type="ECO:0000256" key="2">
    <source>
        <dbReference type="ARBA" id="ARBA00001946"/>
    </source>
</evidence>
<dbReference type="OrthoDB" id="5377392at2759"/>
<feature type="compositionally biased region" description="Polar residues" evidence="11">
    <location>
        <begin position="47"/>
        <end position="57"/>
    </location>
</feature>
<evidence type="ECO:0000313" key="14">
    <source>
        <dbReference type="EMBL" id="KAF7639335.1"/>
    </source>
</evidence>
<evidence type="ECO:0000256" key="7">
    <source>
        <dbReference type="ARBA" id="ARBA00023029"/>
    </source>
</evidence>
<dbReference type="Gene3D" id="1.10.10.10">
    <property type="entry name" value="Winged helix-like DNA-binding domain superfamily/Winged helix DNA-binding domain"/>
    <property type="match status" value="1"/>
</dbReference>
<evidence type="ECO:0000256" key="9">
    <source>
        <dbReference type="ARBA" id="ARBA00023235"/>
    </source>
</evidence>
<keyword evidence="6" id="KW-0460">Magnesium</keyword>
<proteinExistence type="inferred from homology"/>
<dbReference type="Pfam" id="PF21180">
    <property type="entry name" value="TOP6A-Spo11_Toprim"/>
    <property type="match status" value="1"/>
</dbReference>
<evidence type="ECO:0000256" key="6">
    <source>
        <dbReference type="ARBA" id="ARBA00022842"/>
    </source>
</evidence>
<organism evidence="14 15">
    <name type="scientific">Meloidogyne graminicola</name>
    <dbReference type="NCBI Taxonomy" id="189291"/>
    <lineage>
        <taxon>Eukaryota</taxon>
        <taxon>Metazoa</taxon>
        <taxon>Ecdysozoa</taxon>
        <taxon>Nematoda</taxon>
        <taxon>Chromadorea</taxon>
        <taxon>Rhabditida</taxon>
        <taxon>Tylenchina</taxon>
        <taxon>Tylenchomorpha</taxon>
        <taxon>Tylenchoidea</taxon>
        <taxon>Meloidogynidae</taxon>
        <taxon>Meloidogyninae</taxon>
        <taxon>Meloidogyne</taxon>
    </lineage>
</organism>
<dbReference type="GO" id="GO:0000228">
    <property type="term" value="C:nuclear chromosome"/>
    <property type="evidence" value="ECO:0007669"/>
    <property type="project" value="TreeGrafter"/>
</dbReference>
<dbReference type="Gene3D" id="3.40.1360.10">
    <property type="match status" value="1"/>
</dbReference>
<evidence type="ECO:0000256" key="11">
    <source>
        <dbReference type="SAM" id="MobiDB-lite"/>
    </source>
</evidence>
<evidence type="ECO:0000259" key="13">
    <source>
        <dbReference type="Pfam" id="PF21180"/>
    </source>
</evidence>
<comment type="catalytic activity">
    <reaction evidence="1 10">
        <text>ATP-dependent breakage, passage and rejoining of double-stranded DNA.</text>
        <dbReference type="EC" id="5.6.2.2"/>
    </reaction>
</comment>
<dbReference type="InterPro" id="IPR036388">
    <property type="entry name" value="WH-like_DNA-bd_sf"/>
</dbReference>
<keyword evidence="8 10" id="KW-0238">DNA-binding</keyword>
<dbReference type="SUPFAM" id="SSF56726">
    <property type="entry name" value="DNA topoisomerase IV, alpha subunit"/>
    <property type="match status" value="1"/>
</dbReference>
<protein>
    <recommendedName>
        <fullName evidence="4">DNA topoisomerase (ATP-hydrolyzing)</fullName>
        <ecNumber evidence="4">5.6.2.2</ecNumber>
    </recommendedName>
</protein>
<dbReference type="GO" id="GO:0042138">
    <property type="term" value="P:meiotic DNA double-strand break formation"/>
    <property type="evidence" value="ECO:0007669"/>
    <property type="project" value="TreeGrafter"/>
</dbReference>
<dbReference type="GO" id="GO:0003677">
    <property type="term" value="F:DNA binding"/>
    <property type="evidence" value="ECO:0007669"/>
    <property type="project" value="UniProtKB-UniRule"/>
</dbReference>
<dbReference type="PANTHER" id="PTHR10848:SF0">
    <property type="entry name" value="MEIOTIC RECOMBINATION PROTEIN SPO11"/>
    <property type="match status" value="1"/>
</dbReference>
<dbReference type="AlphaFoldDB" id="A0A8T0A1R5"/>
<feature type="domain" description="Spo11/DNA topoisomerase VI subunit A N-terminal" evidence="12">
    <location>
        <begin position="118"/>
        <end position="173"/>
    </location>
</feature>
<evidence type="ECO:0000259" key="12">
    <source>
        <dbReference type="Pfam" id="PF04406"/>
    </source>
</evidence>
<evidence type="ECO:0000256" key="5">
    <source>
        <dbReference type="ARBA" id="ARBA00022723"/>
    </source>
</evidence>
<evidence type="ECO:0000256" key="10">
    <source>
        <dbReference type="PROSITE-ProRule" id="PRU01385"/>
    </source>
</evidence>
<feature type="domain" description="Topoisomerase 6 subunit A/Spo11 TOPRIM" evidence="13">
    <location>
        <begin position="222"/>
        <end position="393"/>
    </location>
</feature>
<evidence type="ECO:0000313" key="15">
    <source>
        <dbReference type="Proteomes" id="UP000605970"/>
    </source>
</evidence>
<comment type="cofactor">
    <cofactor evidence="2">
        <name>Mg(2+)</name>
        <dbReference type="ChEBI" id="CHEBI:18420"/>
    </cofactor>
</comment>
<evidence type="ECO:0000256" key="4">
    <source>
        <dbReference type="ARBA" id="ARBA00012895"/>
    </source>
</evidence>
<feature type="active site" description="O-(5'-phospho-DNA)-tyrosine intermediate" evidence="10">
    <location>
        <position position="141"/>
    </location>
</feature>
<dbReference type="InterPro" id="IPR034136">
    <property type="entry name" value="TOPRIM_Topo6A/Spo11"/>
</dbReference>
<dbReference type="CDD" id="cd00223">
    <property type="entry name" value="TOPRIM_TopoIIB_SPO"/>
    <property type="match status" value="1"/>
</dbReference>
<reference evidence="14" key="1">
    <citation type="journal article" date="2020" name="Ecol. Evol.">
        <title>Genome structure and content of the rice root-knot nematode (Meloidogyne graminicola).</title>
        <authorList>
            <person name="Phan N.T."/>
            <person name="Danchin E.G.J."/>
            <person name="Klopp C."/>
            <person name="Perfus-Barbeoch L."/>
            <person name="Kozlowski D.K."/>
            <person name="Koutsovoulos G.D."/>
            <person name="Lopez-Roques C."/>
            <person name="Bouchez O."/>
            <person name="Zahm M."/>
            <person name="Besnard G."/>
            <person name="Bellafiore S."/>
        </authorList>
    </citation>
    <scope>NUCLEOTIDE SEQUENCE</scope>
    <source>
        <strain evidence="14">VN-18</strain>
    </source>
</reference>
<dbReference type="GO" id="GO:0005524">
    <property type="term" value="F:ATP binding"/>
    <property type="evidence" value="ECO:0007669"/>
    <property type="project" value="InterPro"/>
</dbReference>
<evidence type="ECO:0000256" key="8">
    <source>
        <dbReference type="ARBA" id="ARBA00023125"/>
    </source>
</evidence>
<name>A0A8T0A1R5_9BILA</name>
<keyword evidence="15" id="KW-1185">Reference proteome</keyword>
<dbReference type="Proteomes" id="UP000605970">
    <property type="component" value="Unassembled WGS sequence"/>
</dbReference>
<accession>A0A8T0A1R5</accession>
<keyword evidence="9 10" id="KW-0413">Isomerase</keyword>
<feature type="compositionally biased region" description="Low complexity" evidence="11">
    <location>
        <begin position="76"/>
        <end position="88"/>
    </location>
</feature>